<accession>A0A9P1DFV4</accession>
<reference evidence="3" key="1">
    <citation type="submission" date="2022-10" db="EMBL/GenBank/DDBJ databases">
        <authorList>
            <person name="Chen Y."/>
            <person name="Dougan E. K."/>
            <person name="Chan C."/>
            <person name="Rhodes N."/>
            <person name="Thang M."/>
        </authorList>
    </citation>
    <scope>NUCLEOTIDE SEQUENCE</scope>
</reference>
<feature type="region of interest" description="Disordered" evidence="2">
    <location>
        <begin position="480"/>
        <end position="518"/>
    </location>
</feature>
<gene>
    <name evidence="3" type="ORF">C1SCF055_LOCUS34814</name>
</gene>
<name>A0A9P1DFV4_9DINO</name>
<keyword evidence="1" id="KW-0175">Coiled coil</keyword>
<dbReference type="EMBL" id="CAMXCT010004535">
    <property type="protein sequence ID" value="CAI4009456.1"/>
    <property type="molecule type" value="Genomic_DNA"/>
</dbReference>
<dbReference type="AlphaFoldDB" id="A0A9P1DFV4"/>
<feature type="region of interest" description="Disordered" evidence="2">
    <location>
        <begin position="394"/>
        <end position="423"/>
    </location>
</feature>
<feature type="compositionally biased region" description="Low complexity" evidence="2">
    <location>
        <begin position="508"/>
        <end position="518"/>
    </location>
</feature>
<proteinExistence type="predicted"/>
<feature type="compositionally biased region" description="Low complexity" evidence="2">
    <location>
        <begin position="360"/>
        <end position="379"/>
    </location>
</feature>
<keyword evidence="5" id="KW-1185">Reference proteome</keyword>
<dbReference type="EMBL" id="CAMXCT030004535">
    <property type="protein sequence ID" value="CAL4796768.1"/>
    <property type="molecule type" value="Genomic_DNA"/>
</dbReference>
<dbReference type="Proteomes" id="UP001152797">
    <property type="component" value="Unassembled WGS sequence"/>
</dbReference>
<evidence type="ECO:0000313" key="3">
    <source>
        <dbReference type="EMBL" id="CAI4009456.1"/>
    </source>
</evidence>
<evidence type="ECO:0000313" key="5">
    <source>
        <dbReference type="Proteomes" id="UP001152797"/>
    </source>
</evidence>
<evidence type="ECO:0000256" key="2">
    <source>
        <dbReference type="SAM" id="MobiDB-lite"/>
    </source>
</evidence>
<feature type="coiled-coil region" evidence="1">
    <location>
        <begin position="548"/>
        <end position="582"/>
    </location>
</feature>
<comment type="caution">
    <text evidence="3">The sequence shown here is derived from an EMBL/GenBank/DDBJ whole genome shotgun (WGS) entry which is preliminary data.</text>
</comment>
<feature type="compositionally biased region" description="Low complexity" evidence="2">
    <location>
        <begin position="485"/>
        <end position="496"/>
    </location>
</feature>
<evidence type="ECO:0000256" key="1">
    <source>
        <dbReference type="SAM" id="Coils"/>
    </source>
</evidence>
<feature type="compositionally biased region" description="Low complexity" evidence="2">
    <location>
        <begin position="289"/>
        <end position="300"/>
    </location>
</feature>
<evidence type="ECO:0000313" key="4">
    <source>
        <dbReference type="EMBL" id="CAL4796768.1"/>
    </source>
</evidence>
<dbReference type="EMBL" id="CAMXCT020004535">
    <property type="protein sequence ID" value="CAL1162831.1"/>
    <property type="molecule type" value="Genomic_DNA"/>
</dbReference>
<reference evidence="4 5" key="2">
    <citation type="submission" date="2024-05" db="EMBL/GenBank/DDBJ databases">
        <authorList>
            <person name="Chen Y."/>
            <person name="Shah S."/>
            <person name="Dougan E. K."/>
            <person name="Thang M."/>
            <person name="Chan C."/>
        </authorList>
    </citation>
    <scope>NUCLEOTIDE SEQUENCE [LARGE SCALE GENOMIC DNA]</scope>
</reference>
<organism evidence="3">
    <name type="scientific">Cladocopium goreaui</name>
    <dbReference type="NCBI Taxonomy" id="2562237"/>
    <lineage>
        <taxon>Eukaryota</taxon>
        <taxon>Sar</taxon>
        <taxon>Alveolata</taxon>
        <taxon>Dinophyceae</taxon>
        <taxon>Suessiales</taxon>
        <taxon>Symbiodiniaceae</taxon>
        <taxon>Cladocopium</taxon>
    </lineage>
</organism>
<protein>
    <submittedName>
        <fullName evidence="3">Uncharacterized protein</fullName>
    </submittedName>
</protein>
<feature type="region of interest" description="Disordered" evidence="2">
    <location>
        <begin position="247"/>
        <end position="379"/>
    </location>
</feature>
<sequence length="589" mass="63791">MSAGHHFHGMFRQNSLPRVDLSAAPDRMGPGAPNAKQFFLGGFWAEGFPRQTLVAQNSWSTWAPCGHDMGRRRWTQPVHGSHREVAPTVGRASLPAQSPQFHNQHYAASYVTVATPRALGYQVSAPQVARAGSAARSASVGALRPLGSELSHPGGPGRPAGVSHFAIPGRAQNAAAVSTLSAGLLTERMDRMPSQSWQPCEGPRLNSESLTRGTFELHEDPAQEANSQPEAIVQNCHGEPVDSTLVVPTAAQPGSPYRPAGKPQQSSATGPKTQFGLLTPPSQRSLRKSPSSVRSPTSSVAFPGSFVLRQSTPPESQEAKVDAQEQGSKGHISSCHAKNGHVPSEPRPWPNSIPDEIGDSKLSPVPLSPSSSAFASFSPGDIDFGRKDLAKSAEVMRADAETQTTPPSAERTPSRKNRPMAPRAPRMLQDALWSKSGNLPACVSALAMRDELEDSISNRCCLRKLEMRIAPCWRNDDSLRESDHSSLQVSSTQSPSTEGHEQANRPTPLDSFSSLSSPLDHSSVLKDVENISPVADKITRRDVEKLPMDELRKRANTLTQKLERREQQCMALREALQNCKNRWHALCPQ</sequence>
<dbReference type="OrthoDB" id="437546at2759"/>
<feature type="compositionally biased region" description="Polar residues" evidence="2">
    <location>
        <begin position="263"/>
        <end position="272"/>
    </location>
</feature>